<dbReference type="GO" id="GO:0009425">
    <property type="term" value="C:bacterial-type flagellum basal body"/>
    <property type="evidence" value="ECO:0007669"/>
    <property type="project" value="UniProtKB-SubCell"/>
</dbReference>
<dbReference type="Pfam" id="PF02049">
    <property type="entry name" value="FliE"/>
    <property type="match status" value="1"/>
</dbReference>
<evidence type="ECO:0000256" key="2">
    <source>
        <dbReference type="ARBA" id="ARBA00009272"/>
    </source>
</evidence>
<evidence type="ECO:0000256" key="3">
    <source>
        <dbReference type="ARBA" id="ARBA00023143"/>
    </source>
</evidence>
<accession>A0A4V1E0P2</accession>
<protein>
    <submittedName>
        <fullName evidence="4">Flagellar hook-basal body complex protein FliE</fullName>
    </submittedName>
</protein>
<evidence type="ECO:0000313" key="4">
    <source>
        <dbReference type="EMBL" id="QCO55324.1"/>
    </source>
</evidence>
<keyword evidence="4" id="KW-0969">Cilium</keyword>
<keyword evidence="4" id="KW-0966">Cell projection</keyword>
<dbReference type="NCBIfam" id="NF001994">
    <property type="entry name" value="PRK00790.1-5"/>
    <property type="match status" value="1"/>
</dbReference>
<evidence type="ECO:0000313" key="5">
    <source>
        <dbReference type="Proteomes" id="UP000298631"/>
    </source>
</evidence>
<dbReference type="OrthoDB" id="9812413at2"/>
<evidence type="ECO:0000256" key="1">
    <source>
        <dbReference type="ARBA" id="ARBA00004117"/>
    </source>
</evidence>
<dbReference type="EMBL" id="CP039964">
    <property type="protein sequence ID" value="QCO55324.1"/>
    <property type="molecule type" value="Genomic_DNA"/>
</dbReference>
<keyword evidence="5" id="KW-1185">Reference proteome</keyword>
<comment type="similarity">
    <text evidence="2">Belongs to the FliE family.</text>
</comment>
<reference evidence="4 5" key="1">
    <citation type="submission" date="2019-05" db="EMBL/GenBank/DDBJ databases">
        <title>Pseudorhodobacter turbinis sp. nov., isolated from the gut of the Korean turban shell.</title>
        <authorList>
            <person name="Jeong Y.-S."/>
            <person name="Kang W.-R."/>
            <person name="Bae J.-W."/>
        </authorList>
    </citation>
    <scope>NUCLEOTIDE SEQUENCE [LARGE SCALE GENOMIC DNA]</scope>
    <source>
        <strain evidence="4 5">S12M18</strain>
    </source>
</reference>
<keyword evidence="4" id="KW-0282">Flagellum</keyword>
<dbReference type="PANTHER" id="PTHR34653">
    <property type="match status" value="1"/>
</dbReference>
<dbReference type="GO" id="GO:0005198">
    <property type="term" value="F:structural molecule activity"/>
    <property type="evidence" value="ECO:0007669"/>
    <property type="project" value="InterPro"/>
</dbReference>
<sequence length="96" mass="10121">MDIKTSVAAQSYAIARQAALPEPKTEGADNAFTKMAESFANTLVTGETTAKAALVGDADPHSLVQALAATETAIETVVTVRDKVVEAYQELLRMPV</sequence>
<name>A0A4V1E0P2_9RHOB</name>
<dbReference type="PANTHER" id="PTHR34653:SF1">
    <property type="entry name" value="FLAGELLAR HOOK-BASAL BODY COMPLEX PROTEIN FLIE"/>
    <property type="match status" value="1"/>
</dbReference>
<proteinExistence type="inferred from homology"/>
<dbReference type="Proteomes" id="UP000298631">
    <property type="component" value="Chromosome"/>
</dbReference>
<comment type="subcellular location">
    <subcellularLocation>
        <location evidence="1">Bacterial flagellum basal body</location>
    </subcellularLocation>
</comment>
<dbReference type="KEGG" id="pseb:EOK75_05770"/>
<organism evidence="4 5">
    <name type="scientific">Pseudorhodobacter turbinis</name>
    <dbReference type="NCBI Taxonomy" id="2500533"/>
    <lineage>
        <taxon>Bacteria</taxon>
        <taxon>Pseudomonadati</taxon>
        <taxon>Pseudomonadota</taxon>
        <taxon>Alphaproteobacteria</taxon>
        <taxon>Rhodobacterales</taxon>
        <taxon>Paracoccaceae</taxon>
        <taxon>Pseudorhodobacter</taxon>
    </lineage>
</organism>
<dbReference type="GO" id="GO:0071973">
    <property type="term" value="P:bacterial-type flagellum-dependent cell motility"/>
    <property type="evidence" value="ECO:0007669"/>
    <property type="project" value="InterPro"/>
</dbReference>
<dbReference type="GO" id="GO:0003774">
    <property type="term" value="F:cytoskeletal motor activity"/>
    <property type="evidence" value="ECO:0007669"/>
    <property type="project" value="InterPro"/>
</dbReference>
<gene>
    <name evidence="4" type="primary">fliE</name>
    <name evidence="4" type="ORF">EOK75_05770</name>
</gene>
<dbReference type="AlphaFoldDB" id="A0A4V1E0P2"/>
<dbReference type="RefSeq" id="WP_137193007.1">
    <property type="nucleotide sequence ID" value="NZ_CP039964.1"/>
</dbReference>
<dbReference type="InterPro" id="IPR001624">
    <property type="entry name" value="FliE"/>
</dbReference>
<keyword evidence="3" id="KW-0975">Bacterial flagellum</keyword>